<evidence type="ECO:0000256" key="1">
    <source>
        <dbReference type="SAM" id="MobiDB-lite"/>
    </source>
</evidence>
<feature type="compositionally biased region" description="Basic and acidic residues" evidence="1">
    <location>
        <begin position="480"/>
        <end position="498"/>
    </location>
</feature>
<feature type="region of interest" description="Disordered" evidence="1">
    <location>
        <begin position="431"/>
        <end position="498"/>
    </location>
</feature>
<evidence type="ECO:0008006" key="4">
    <source>
        <dbReference type="Google" id="ProtNLM"/>
    </source>
</evidence>
<gene>
    <name evidence="2" type="ORF">CYJ19_02055</name>
</gene>
<keyword evidence="3" id="KW-1185">Reference proteome</keyword>
<reference evidence="2 3" key="1">
    <citation type="submission" date="2017-12" db="EMBL/GenBank/DDBJ databases">
        <title>Phylogenetic diversity of female urinary microbiome.</title>
        <authorList>
            <person name="Thomas-White K."/>
            <person name="Wolfe A.J."/>
        </authorList>
    </citation>
    <scope>NUCLEOTIDE SEQUENCE [LARGE SCALE GENOMIC DNA]</scope>
    <source>
        <strain evidence="2 3">UMB0402</strain>
    </source>
</reference>
<dbReference type="RefSeq" id="WP_004808468.1">
    <property type="nucleotide sequence ID" value="NZ_CP118946.1"/>
</dbReference>
<dbReference type="STRING" id="33007.HMPREF3198_00094"/>
<sequence>MNATEDHYRKVANLQVKAAAIGRHQWGKTNPDYISQSWGLNLPTLVNAISVLQYDAAAEGASYGAAALAGQGDYEAPTGFVNPYGFVGIASDGRSLEGLLQSPVITAKTAIGNGASAGQALQMGRRQLDMLLLTLIADVARSAASVDITARPGVGYVRMVSPGACARCAILAGRFYRWNTGFLRHPNCGCVHIPARQSRKAAAIKEGYIADPYAYFRSLPLVEQNRLLSKAGAQAVRDGADIFQVVNSRRGRTKTGMFTTEGMSTRGHAAGILKRGQRRATPELIYKWAKGDRGQAQRLLREHGYILPGGQNPVGVLRGAREGFGQYGKGGRAKASTQAVLEARQRGWRDPNNVYTMTAAERRLYVAERDYKEVLVGRNPWTTAAVERRGGAKIGGTDEPLTAQIAASVESTYRAELMAAMRPGGILSKEVARRPDQYLPTTRLGRKTVGKKSPTPAASGRGGAKPPSGPKRVSSSADMPRWRREAEIHTSDVEPMPRSEYEEIARRLNPATEENMKVSLYGSSRGKGGHLDEDAGVGKTHYPSEWTVEDALDAINYTQNYPEWITENSSGEGMYDLRAEYKGVLMEVTINIKRKGRRQRPHAFPVTGDGVYMVTTKKSIIKPWNGPVDWEGFRRVE</sequence>
<dbReference type="AlphaFoldDB" id="A0A2I1IQJ3"/>
<protein>
    <recommendedName>
        <fullName evidence="4">Bacterial EndoU nuclease domain-containing protein</fullName>
    </recommendedName>
</protein>
<dbReference type="Proteomes" id="UP000235122">
    <property type="component" value="Unassembled WGS sequence"/>
</dbReference>
<organism evidence="2 3">
    <name type="scientific">Winkia neuii</name>
    <dbReference type="NCBI Taxonomy" id="33007"/>
    <lineage>
        <taxon>Bacteria</taxon>
        <taxon>Bacillati</taxon>
        <taxon>Actinomycetota</taxon>
        <taxon>Actinomycetes</taxon>
        <taxon>Actinomycetales</taxon>
        <taxon>Actinomycetaceae</taxon>
        <taxon>Winkia</taxon>
    </lineage>
</organism>
<name>A0A2I1IQJ3_9ACTO</name>
<evidence type="ECO:0000313" key="2">
    <source>
        <dbReference type="EMBL" id="PKY73390.1"/>
    </source>
</evidence>
<proteinExistence type="predicted"/>
<comment type="caution">
    <text evidence="2">The sequence shown here is derived from an EMBL/GenBank/DDBJ whole genome shotgun (WGS) entry which is preliminary data.</text>
</comment>
<evidence type="ECO:0000313" key="3">
    <source>
        <dbReference type="Proteomes" id="UP000235122"/>
    </source>
</evidence>
<dbReference type="EMBL" id="PKKO01000001">
    <property type="protein sequence ID" value="PKY73390.1"/>
    <property type="molecule type" value="Genomic_DNA"/>
</dbReference>
<accession>A0A2I1IQJ3</accession>